<gene>
    <name evidence="12" type="primary">LOC107946674</name>
</gene>
<accession>A0ABM3B850</accession>
<dbReference type="GeneID" id="107946674"/>
<dbReference type="Pfam" id="PF08320">
    <property type="entry name" value="PIG-X"/>
    <property type="match status" value="1"/>
</dbReference>
<keyword evidence="7 10" id="KW-1133">Transmembrane helix</keyword>
<evidence type="ECO:0000256" key="4">
    <source>
        <dbReference type="ARBA" id="ARBA00022502"/>
    </source>
</evidence>
<evidence type="ECO:0000313" key="11">
    <source>
        <dbReference type="Proteomes" id="UP000818029"/>
    </source>
</evidence>
<dbReference type="Proteomes" id="UP000818029">
    <property type="component" value="Chromosome D12"/>
</dbReference>
<protein>
    <submittedName>
        <fullName evidence="12">Phosphatidylinositol-glycan biosynthesis class X protein isoform X1</fullName>
    </submittedName>
</protein>
<evidence type="ECO:0000256" key="5">
    <source>
        <dbReference type="ARBA" id="ARBA00022692"/>
    </source>
</evidence>
<evidence type="ECO:0000256" key="2">
    <source>
        <dbReference type="ARBA" id="ARBA00004687"/>
    </source>
</evidence>
<evidence type="ECO:0000256" key="1">
    <source>
        <dbReference type="ARBA" id="ARBA00004389"/>
    </source>
</evidence>
<proteinExistence type="inferred from homology"/>
<dbReference type="PANTHER" id="PTHR28650">
    <property type="entry name" value="PHOSPHATIDYLINOSITOL-GLYCAN BIOSYNTHESIS CLASS X PROTEIN"/>
    <property type="match status" value="1"/>
</dbReference>
<evidence type="ECO:0000256" key="9">
    <source>
        <dbReference type="ARBA" id="ARBA00023180"/>
    </source>
</evidence>
<name>A0ABM3B850_GOSHI</name>
<evidence type="ECO:0000256" key="6">
    <source>
        <dbReference type="ARBA" id="ARBA00022824"/>
    </source>
</evidence>
<evidence type="ECO:0000256" key="8">
    <source>
        <dbReference type="ARBA" id="ARBA00023136"/>
    </source>
</evidence>
<evidence type="ECO:0000313" key="12">
    <source>
        <dbReference type="RefSeq" id="XP_040963232.1"/>
    </source>
</evidence>
<feature type="transmembrane region" description="Helical" evidence="10">
    <location>
        <begin position="288"/>
        <end position="311"/>
    </location>
</feature>
<dbReference type="SMART" id="SM00780">
    <property type="entry name" value="PIG-X"/>
    <property type="match status" value="1"/>
</dbReference>
<dbReference type="PANTHER" id="PTHR28650:SF1">
    <property type="entry name" value="PHOSPHATIDYLINOSITOL-GLYCAN BIOSYNTHESIS CLASS X PROTEIN"/>
    <property type="match status" value="1"/>
</dbReference>
<keyword evidence="9" id="KW-0325">Glycoprotein</keyword>
<reference evidence="12" key="2">
    <citation type="submission" date="2025-08" db="UniProtKB">
        <authorList>
            <consortium name="RefSeq"/>
        </authorList>
    </citation>
    <scope>IDENTIFICATION</scope>
</reference>
<evidence type="ECO:0000256" key="10">
    <source>
        <dbReference type="SAM" id="Phobius"/>
    </source>
</evidence>
<dbReference type="InterPro" id="IPR040039">
    <property type="entry name" value="PIGX"/>
</dbReference>
<reference evidence="11" key="1">
    <citation type="journal article" date="2020" name="Nat. Genet.">
        <title>Genomic diversifications of five Gossypium allopolyploid species and their impact on cotton improvement.</title>
        <authorList>
            <person name="Chen Z.J."/>
            <person name="Sreedasyam A."/>
            <person name="Ando A."/>
            <person name="Song Q."/>
            <person name="De Santiago L.M."/>
            <person name="Hulse-Kemp A.M."/>
            <person name="Ding M."/>
            <person name="Ye W."/>
            <person name="Kirkbride R.C."/>
            <person name="Jenkins J."/>
            <person name="Plott C."/>
            <person name="Lovell J."/>
            <person name="Lin Y.M."/>
            <person name="Vaughn R."/>
            <person name="Liu B."/>
            <person name="Simpson S."/>
            <person name="Scheffler B.E."/>
            <person name="Wen L."/>
            <person name="Saski C.A."/>
            <person name="Grover C.E."/>
            <person name="Hu G."/>
            <person name="Conover J.L."/>
            <person name="Carlson J.W."/>
            <person name="Shu S."/>
            <person name="Boston L.B."/>
            <person name="Williams M."/>
            <person name="Peterson D.G."/>
            <person name="McGee K."/>
            <person name="Jones D.C."/>
            <person name="Wendel J.F."/>
            <person name="Stelly D.M."/>
            <person name="Grimwood J."/>
            <person name="Schmutz J."/>
        </authorList>
    </citation>
    <scope>NUCLEOTIDE SEQUENCE [LARGE SCALE GENOMIC DNA]</scope>
    <source>
        <strain evidence="11">cv. TM-1</strain>
    </source>
</reference>
<keyword evidence="8 10" id="KW-0472">Membrane</keyword>
<feature type="transmembrane region" description="Helical" evidence="10">
    <location>
        <begin position="34"/>
        <end position="51"/>
    </location>
</feature>
<keyword evidence="11" id="KW-1185">Reference proteome</keyword>
<sequence>MRFSCNFSSTLFLPFSYSMSTLQYNRLCFHLKLAILWMLFSGAVFCIHVFASTTEVETNSDAGKFIMKSYFENYESLHDSSFEDFMAHQLSSSLCQGIPDNWNVGVRLSVRELSLVGEGSHRHLSSSIRLQIAAASIPKLPAHLCEVIVIQRLPLGVFADPFELQNPHKHKAFRDIAVFGDTNLELPSFQSNRSAVEFHIDAGFNILFMQNNGTEFNLLLPLHARYQPLDESGYSVVEIGEPDMLMRCSVEGKQHKQSCLFMSPPNEKAKSTSATVAWKIPAGMKAHAGFVSVITFVTALLSTLSIVYASMFLSGTKVSKT</sequence>
<dbReference type="RefSeq" id="XP_040963232.1">
    <property type="nucleotide sequence ID" value="XM_041107298.1"/>
</dbReference>
<keyword evidence="6" id="KW-0256">Endoplasmic reticulum</keyword>
<dbReference type="InterPro" id="IPR013233">
    <property type="entry name" value="PIG-X/PBN1"/>
</dbReference>
<comment type="similarity">
    <text evidence="3">Belongs to the PIGX family.</text>
</comment>
<keyword evidence="5 10" id="KW-0812">Transmembrane</keyword>
<organism evidence="11 12">
    <name type="scientific">Gossypium hirsutum</name>
    <name type="common">Upland cotton</name>
    <name type="synonym">Gossypium mexicanum</name>
    <dbReference type="NCBI Taxonomy" id="3635"/>
    <lineage>
        <taxon>Eukaryota</taxon>
        <taxon>Viridiplantae</taxon>
        <taxon>Streptophyta</taxon>
        <taxon>Embryophyta</taxon>
        <taxon>Tracheophyta</taxon>
        <taxon>Spermatophyta</taxon>
        <taxon>Magnoliopsida</taxon>
        <taxon>eudicotyledons</taxon>
        <taxon>Gunneridae</taxon>
        <taxon>Pentapetalae</taxon>
        <taxon>rosids</taxon>
        <taxon>malvids</taxon>
        <taxon>Malvales</taxon>
        <taxon>Malvaceae</taxon>
        <taxon>Malvoideae</taxon>
        <taxon>Gossypium</taxon>
    </lineage>
</organism>
<keyword evidence="4" id="KW-0337">GPI-anchor biosynthesis</keyword>
<comment type="pathway">
    <text evidence="2">Glycolipid biosynthesis; glycosylphosphatidylinositol-anchor biosynthesis.</text>
</comment>
<comment type="subcellular location">
    <subcellularLocation>
        <location evidence="1">Endoplasmic reticulum membrane</location>
        <topology evidence="1">Single-pass membrane protein</topology>
    </subcellularLocation>
</comment>
<evidence type="ECO:0000256" key="3">
    <source>
        <dbReference type="ARBA" id="ARBA00010345"/>
    </source>
</evidence>
<evidence type="ECO:0000256" key="7">
    <source>
        <dbReference type="ARBA" id="ARBA00022989"/>
    </source>
</evidence>